<proteinExistence type="predicted"/>
<dbReference type="SUPFAM" id="SSF52540">
    <property type="entry name" value="P-loop containing nucleoside triphosphate hydrolases"/>
    <property type="match status" value="1"/>
</dbReference>
<dbReference type="InterPro" id="IPR011990">
    <property type="entry name" value="TPR-like_helical_dom_sf"/>
</dbReference>
<dbReference type="Gene3D" id="3.40.50.300">
    <property type="entry name" value="P-loop containing nucleotide triphosphate hydrolases"/>
    <property type="match status" value="1"/>
</dbReference>
<evidence type="ECO:0000256" key="1">
    <source>
        <dbReference type="SAM" id="MobiDB-lite"/>
    </source>
</evidence>
<dbReference type="PANTHER" id="PTHR46082:SF6">
    <property type="entry name" value="AAA+ ATPASE DOMAIN-CONTAINING PROTEIN-RELATED"/>
    <property type="match status" value="1"/>
</dbReference>
<evidence type="ECO:0000313" key="4">
    <source>
        <dbReference type="EMBL" id="MCQ8828786.1"/>
    </source>
</evidence>
<dbReference type="InterPro" id="IPR002182">
    <property type="entry name" value="NB-ARC"/>
</dbReference>
<protein>
    <submittedName>
        <fullName evidence="4">NB-ARC domain-containing protein</fullName>
    </submittedName>
</protein>
<dbReference type="InterPro" id="IPR056681">
    <property type="entry name" value="DUF7779"/>
</dbReference>
<dbReference type="SUPFAM" id="SSF48452">
    <property type="entry name" value="TPR-like"/>
    <property type="match status" value="2"/>
</dbReference>
<reference evidence="4" key="1">
    <citation type="submission" date="2022-06" db="EMBL/GenBank/DDBJ databases">
        <title>WGS of actinobacteria.</title>
        <authorList>
            <person name="Thawai C."/>
        </authorList>
    </citation>
    <scope>NUCLEOTIDE SEQUENCE</scope>
    <source>
        <strain evidence="4">DSM 42010</strain>
    </source>
</reference>
<dbReference type="Gene3D" id="1.25.40.10">
    <property type="entry name" value="Tetratricopeptide repeat domain"/>
    <property type="match status" value="2"/>
</dbReference>
<dbReference type="InterPro" id="IPR053137">
    <property type="entry name" value="NLR-like"/>
</dbReference>
<feature type="domain" description="NB-ARC" evidence="2">
    <location>
        <begin position="77"/>
        <end position="214"/>
    </location>
</feature>
<evidence type="ECO:0000259" key="3">
    <source>
        <dbReference type="Pfam" id="PF25000"/>
    </source>
</evidence>
<sequence length="729" mass="77352">MGGDTPKTITVHAAHGGVAIGGADQVNYYASAREPATWPHQVGVIPSRAQSFQHRAEAERLRAAADDGGTAVRGQILTGMGGVGKTQLAADHARTAWQDGNLDVLVWVAASTRPAVVAGYAQAGVELCVADPGDPERAARTFLAWLAPKAGARPCRWLIVLDDVADPGDLRGLWPPAGPYGRTLVTTRRRDAALTGEERHRIEVGLFTEAEAVAYLTTSLAAHGRHEPEGGLTALAADLGHLPLALSQAVAYLIDSGEDVATHRSQLSDRATPLADTTPDQLPDEQARPLAAAWSLSVDRADSLRPSGLARPMLRLAALLDPNGIPQTVLTSEPVLGHLLEHRTRQAPTGESEPVSPRDAVRVLRVLHRLSLIDHTPATPHQAVRIHQLIQRATRDSLAPERHDRLARTAADALTAVWPDIERDTSSARALRANTRALISHAEKALFGMDGVHPLLTRLGRSLGAAGQAAAAAAHFRHLAATALDRLGSDHPHTLAARRDHARWRGMAGDTDGAAATLAELLPDDLRVLGPDHIDTLMTRHNIAVWRGTAGDAAGAATALAARLPDFLRTLGPDHPRTLGVRHNLAHWRGEAGDATGAAAAFTGLLPDYVRVLGPYDSRTLITRAQLAHWRGMAGDPAGAATAFGELLPDDVRVLGPDHVSTLIARYGLAHWRGEAGDPAGATAALAALLPDFLRVLGPNHPRTLTTGSQLAHWTRQARNGTVRPSTDP</sequence>
<organism evidence="4 5">
    <name type="scientific">Streptomyces malaysiensis subsp. samsunensis</name>
    <dbReference type="NCBI Taxonomy" id="459658"/>
    <lineage>
        <taxon>Bacteria</taxon>
        <taxon>Bacillati</taxon>
        <taxon>Actinomycetota</taxon>
        <taxon>Actinomycetes</taxon>
        <taxon>Kitasatosporales</taxon>
        <taxon>Streptomycetaceae</taxon>
        <taxon>Streptomyces</taxon>
        <taxon>Streptomyces violaceusniger group</taxon>
    </lineage>
</organism>
<dbReference type="RefSeq" id="WP_257630252.1">
    <property type="nucleotide sequence ID" value="NZ_JANIIC010000005.1"/>
</dbReference>
<feature type="domain" description="DUF7779" evidence="3">
    <location>
        <begin position="310"/>
        <end position="402"/>
    </location>
</feature>
<evidence type="ECO:0000313" key="5">
    <source>
        <dbReference type="Proteomes" id="UP001142400"/>
    </source>
</evidence>
<dbReference type="InterPro" id="IPR027417">
    <property type="entry name" value="P-loop_NTPase"/>
</dbReference>
<evidence type="ECO:0000259" key="2">
    <source>
        <dbReference type="Pfam" id="PF00931"/>
    </source>
</evidence>
<dbReference type="Proteomes" id="UP001142400">
    <property type="component" value="Unassembled WGS sequence"/>
</dbReference>
<comment type="caution">
    <text evidence="4">The sequence shown here is derived from an EMBL/GenBank/DDBJ whole genome shotgun (WGS) entry which is preliminary data.</text>
</comment>
<feature type="region of interest" description="Disordered" evidence="1">
    <location>
        <begin position="264"/>
        <end position="283"/>
    </location>
</feature>
<dbReference type="GO" id="GO:0043531">
    <property type="term" value="F:ADP binding"/>
    <property type="evidence" value="ECO:0007669"/>
    <property type="project" value="InterPro"/>
</dbReference>
<gene>
    <name evidence="4" type="ORF">NQU54_06775</name>
</gene>
<keyword evidence="5" id="KW-1185">Reference proteome</keyword>
<name>A0A9X2LSU1_STRMQ</name>
<dbReference type="EMBL" id="JANIIC010000005">
    <property type="protein sequence ID" value="MCQ8828786.1"/>
    <property type="molecule type" value="Genomic_DNA"/>
</dbReference>
<dbReference type="Pfam" id="PF00931">
    <property type="entry name" value="NB-ARC"/>
    <property type="match status" value="1"/>
</dbReference>
<accession>A0A9X2LSU1</accession>
<dbReference type="Pfam" id="PF25000">
    <property type="entry name" value="DUF7779"/>
    <property type="match status" value="1"/>
</dbReference>
<dbReference type="AlphaFoldDB" id="A0A9X2LSU1"/>
<dbReference type="PANTHER" id="PTHR46082">
    <property type="entry name" value="ATP/GTP-BINDING PROTEIN-RELATED"/>
    <property type="match status" value="1"/>
</dbReference>